<reference evidence="10 11" key="2">
    <citation type="submission" date="2016-08" db="EMBL/GenBank/DDBJ databases">
        <title>Orenia metallireducens sp. nov. strain Z6, a Novel Metal-reducing Firmicute from the Deep Subsurface.</title>
        <authorList>
            <person name="Maxim B.I."/>
            <person name="Kenneth K."/>
            <person name="Flynn T.M."/>
            <person name="Oloughlin E.J."/>
            <person name="Locke R.A."/>
            <person name="Weber J.R."/>
            <person name="Egan S.M."/>
            <person name="Mackie R.I."/>
            <person name="Cann I.K."/>
        </authorList>
    </citation>
    <scope>NUCLEOTIDE SEQUENCE [LARGE SCALE GENOMIC DNA]</scope>
    <source>
        <strain evidence="10 11">Z6</strain>
    </source>
</reference>
<evidence type="ECO:0000256" key="6">
    <source>
        <dbReference type="ARBA" id="ARBA00022989"/>
    </source>
</evidence>
<feature type="transmembrane region" description="Helical" evidence="8">
    <location>
        <begin position="88"/>
        <end position="110"/>
    </location>
</feature>
<protein>
    <submittedName>
        <fullName evidence="10">Methionine ABC transporter permease</fullName>
    </submittedName>
</protein>
<evidence type="ECO:0000256" key="8">
    <source>
        <dbReference type="RuleBase" id="RU363032"/>
    </source>
</evidence>
<dbReference type="PANTHER" id="PTHR30450">
    <property type="entry name" value="ABC TRANSPORTER PERMEASE"/>
    <property type="match status" value="1"/>
</dbReference>
<dbReference type="InterPro" id="IPR000515">
    <property type="entry name" value="MetI-like"/>
</dbReference>
<keyword evidence="7 8" id="KW-0472">Membrane</keyword>
<organism evidence="10 11">
    <name type="scientific">Orenia metallireducens</name>
    <dbReference type="NCBI Taxonomy" id="1413210"/>
    <lineage>
        <taxon>Bacteria</taxon>
        <taxon>Bacillati</taxon>
        <taxon>Bacillota</taxon>
        <taxon>Clostridia</taxon>
        <taxon>Halanaerobiales</taxon>
        <taxon>Halobacteroidaceae</taxon>
        <taxon>Orenia</taxon>
    </lineage>
</organism>
<evidence type="ECO:0000256" key="4">
    <source>
        <dbReference type="ARBA" id="ARBA00022475"/>
    </source>
</evidence>
<dbReference type="InterPro" id="IPR051322">
    <property type="entry name" value="AA_ABC_Transporter_Permease"/>
</dbReference>
<name>A0A1C0ABF0_9FIRM</name>
<dbReference type="AlphaFoldDB" id="A0A1C0ABF0"/>
<dbReference type="RefSeq" id="WP_068715686.1">
    <property type="nucleotide sequence ID" value="NZ_LWDV01000007.1"/>
</dbReference>
<evidence type="ECO:0000256" key="7">
    <source>
        <dbReference type="ARBA" id="ARBA00023136"/>
    </source>
</evidence>
<dbReference type="Proteomes" id="UP000093514">
    <property type="component" value="Unassembled WGS sequence"/>
</dbReference>
<comment type="subcellular location">
    <subcellularLocation>
        <location evidence="1 8">Cell membrane</location>
        <topology evidence="1 8">Multi-pass membrane protein</topology>
    </subcellularLocation>
</comment>
<dbReference type="PROSITE" id="PS50928">
    <property type="entry name" value="ABC_TM1"/>
    <property type="match status" value="1"/>
</dbReference>
<dbReference type="OrthoDB" id="9793490at2"/>
<accession>A0A1C0ABF0</accession>
<reference evidence="11" key="1">
    <citation type="submission" date="2016-07" db="EMBL/GenBank/DDBJ databases">
        <authorList>
            <person name="Florea S."/>
            <person name="Webb J.S."/>
            <person name="Jaromczyk J."/>
            <person name="Schardl C.L."/>
        </authorList>
    </citation>
    <scope>NUCLEOTIDE SEQUENCE [LARGE SCALE GENOMIC DNA]</scope>
    <source>
        <strain evidence="11">Z6</strain>
    </source>
</reference>
<keyword evidence="3 8" id="KW-0813">Transport</keyword>
<dbReference type="InterPro" id="IPR035906">
    <property type="entry name" value="MetI-like_sf"/>
</dbReference>
<evidence type="ECO:0000313" key="10">
    <source>
        <dbReference type="EMBL" id="OCL27690.1"/>
    </source>
</evidence>
<comment type="caution">
    <text evidence="10">The sequence shown here is derived from an EMBL/GenBank/DDBJ whole genome shotgun (WGS) entry which is preliminary data.</text>
</comment>
<gene>
    <name evidence="10" type="ORF">U472_03820</name>
</gene>
<evidence type="ECO:0000256" key="3">
    <source>
        <dbReference type="ARBA" id="ARBA00022448"/>
    </source>
</evidence>
<feature type="domain" description="ABC transmembrane type-1" evidence="9">
    <location>
        <begin position="19"/>
        <end position="213"/>
    </location>
</feature>
<feature type="transmembrane region" description="Helical" evidence="8">
    <location>
        <begin position="24"/>
        <end position="46"/>
    </location>
</feature>
<evidence type="ECO:0000256" key="5">
    <source>
        <dbReference type="ARBA" id="ARBA00022692"/>
    </source>
</evidence>
<dbReference type="EMBL" id="LWDV01000007">
    <property type="protein sequence ID" value="OCL27690.1"/>
    <property type="molecule type" value="Genomic_DNA"/>
</dbReference>
<dbReference type="Pfam" id="PF00528">
    <property type="entry name" value="BPD_transp_1"/>
    <property type="match status" value="1"/>
</dbReference>
<proteinExistence type="inferred from homology"/>
<sequence>MKEVFSLLIKDSGLLWEGILQTSYMVSISMLLGALFGIPLGVGVVVTEEGNILENKAINLILSTFINITRSIPFIILMVALIPLTRMIVGTSIGTSAAVVSLTIGAVPFIGRIVEGALKEVDGGVVEAAQAMGANPWEIISKVLLPEALPSLVLGLTITAISLIGYSAIAGAIGAGGLGDIAIRYGYHRFQTDIMIKTVVLLVVIVQIIQNLGTYLARRLDHS</sequence>
<feature type="transmembrane region" description="Helical" evidence="8">
    <location>
        <begin position="194"/>
        <end position="217"/>
    </location>
</feature>
<dbReference type="SUPFAM" id="SSF161098">
    <property type="entry name" value="MetI-like"/>
    <property type="match status" value="1"/>
</dbReference>
<dbReference type="GO" id="GO:0048473">
    <property type="term" value="P:D-methionine transmembrane transport"/>
    <property type="evidence" value="ECO:0007669"/>
    <property type="project" value="TreeGrafter"/>
</dbReference>
<dbReference type="NCBIfam" id="NF008049">
    <property type="entry name" value="PRK10782.1"/>
    <property type="match status" value="1"/>
</dbReference>
<keyword evidence="4" id="KW-1003">Cell membrane</keyword>
<feature type="transmembrane region" description="Helical" evidence="8">
    <location>
        <begin position="152"/>
        <end position="174"/>
    </location>
</feature>
<keyword evidence="6 8" id="KW-1133">Transmembrane helix</keyword>
<dbReference type="FunFam" id="1.10.3720.10:FF:000002">
    <property type="entry name" value="D-methionine ABC transporter permease MetI"/>
    <property type="match status" value="1"/>
</dbReference>
<dbReference type="Gene3D" id="1.10.3720.10">
    <property type="entry name" value="MetI-like"/>
    <property type="match status" value="1"/>
</dbReference>
<evidence type="ECO:0000256" key="1">
    <source>
        <dbReference type="ARBA" id="ARBA00004651"/>
    </source>
</evidence>
<dbReference type="PANTHER" id="PTHR30450:SF1">
    <property type="entry name" value="D-METHIONINE TRANSPORT SYSTEM PERMEASE PROTEIN METI-RELATED"/>
    <property type="match status" value="1"/>
</dbReference>
<evidence type="ECO:0000259" key="9">
    <source>
        <dbReference type="PROSITE" id="PS50928"/>
    </source>
</evidence>
<dbReference type="CDD" id="cd06261">
    <property type="entry name" value="TM_PBP2"/>
    <property type="match status" value="1"/>
</dbReference>
<comment type="similarity">
    <text evidence="2">Belongs to the binding-protein-dependent transport system permease family. CysTW subfamily.</text>
</comment>
<keyword evidence="5 8" id="KW-0812">Transmembrane</keyword>
<evidence type="ECO:0000313" key="11">
    <source>
        <dbReference type="Proteomes" id="UP000093514"/>
    </source>
</evidence>
<evidence type="ECO:0000256" key="2">
    <source>
        <dbReference type="ARBA" id="ARBA00007069"/>
    </source>
</evidence>
<keyword evidence="11" id="KW-1185">Reference proteome</keyword>
<feature type="transmembrane region" description="Helical" evidence="8">
    <location>
        <begin position="58"/>
        <end position="82"/>
    </location>
</feature>
<dbReference type="GO" id="GO:0005886">
    <property type="term" value="C:plasma membrane"/>
    <property type="evidence" value="ECO:0007669"/>
    <property type="project" value="UniProtKB-SubCell"/>
</dbReference>